<feature type="compositionally biased region" description="Low complexity" evidence="4">
    <location>
        <begin position="124"/>
        <end position="133"/>
    </location>
</feature>
<dbReference type="InParanoid" id="A0A263DAH9"/>
<evidence type="ECO:0000256" key="3">
    <source>
        <dbReference type="HAMAP-Rule" id="MF_00003"/>
    </source>
</evidence>
<dbReference type="GO" id="GO:0030490">
    <property type="term" value="P:maturation of SSU-rRNA"/>
    <property type="evidence" value="ECO:0007669"/>
    <property type="project" value="UniProtKB-UniRule"/>
</dbReference>
<organism evidence="5 6">
    <name type="scientific">Amycolatopsis antarctica</name>
    <dbReference type="NCBI Taxonomy" id="1854586"/>
    <lineage>
        <taxon>Bacteria</taxon>
        <taxon>Bacillati</taxon>
        <taxon>Actinomycetota</taxon>
        <taxon>Actinomycetes</taxon>
        <taxon>Pseudonocardiales</taxon>
        <taxon>Pseudonocardiaceae</taxon>
        <taxon>Amycolatopsis</taxon>
    </lineage>
</organism>
<dbReference type="PANTHER" id="PTHR33515:SF1">
    <property type="entry name" value="RIBOSOME-BINDING FACTOR A, CHLOROPLASTIC-RELATED"/>
    <property type="match status" value="1"/>
</dbReference>
<dbReference type="FunCoup" id="A0A263DAH9">
    <property type="interactions" value="16"/>
</dbReference>
<dbReference type="Gene3D" id="3.30.300.20">
    <property type="match status" value="1"/>
</dbReference>
<comment type="similarity">
    <text evidence="3">Belongs to the RbfA family.</text>
</comment>
<dbReference type="InterPro" id="IPR015946">
    <property type="entry name" value="KH_dom-like_a/b"/>
</dbReference>
<feature type="compositionally biased region" description="Low complexity" evidence="4">
    <location>
        <begin position="153"/>
        <end position="163"/>
    </location>
</feature>
<feature type="compositionally biased region" description="Basic and acidic residues" evidence="4">
    <location>
        <begin position="134"/>
        <end position="145"/>
    </location>
</feature>
<dbReference type="NCBIfam" id="TIGR00082">
    <property type="entry name" value="rbfA"/>
    <property type="match status" value="1"/>
</dbReference>
<dbReference type="InterPro" id="IPR000238">
    <property type="entry name" value="RbfA"/>
</dbReference>
<dbReference type="RefSeq" id="WP_094861283.1">
    <property type="nucleotide sequence ID" value="NZ_NKYE01000002.1"/>
</dbReference>
<comment type="caution">
    <text evidence="5">The sequence shown here is derived from an EMBL/GenBank/DDBJ whole genome shotgun (WGS) entry which is preliminary data.</text>
</comment>
<dbReference type="GO" id="GO:0043024">
    <property type="term" value="F:ribosomal small subunit binding"/>
    <property type="evidence" value="ECO:0007669"/>
    <property type="project" value="TreeGrafter"/>
</dbReference>
<dbReference type="Proteomes" id="UP000242444">
    <property type="component" value="Unassembled WGS sequence"/>
</dbReference>
<keyword evidence="2 3" id="KW-0690">Ribosome biogenesis</keyword>
<sequence length="169" mass="17804">MADNARARKLAKRIAQIVASSLEHDVKDPRLAGVTVTDARITGDLRDATVFYTVLGESLDSEPDFAGAAAALESARGVLRTKVGEGTGVRYTPTLAFVADSVPDDARRIEELLEKAREADAEVARQAAAAAHAGEPDPYRVPREADVDDVDDAAGGVDASTTDAGDEKR</sequence>
<reference evidence="5 6" key="1">
    <citation type="submission" date="2017-07" db="EMBL/GenBank/DDBJ databases">
        <title>Amycolatopsis antarcticus sp. nov., isolated from the surface of an Antarcticus brown macroalga.</title>
        <authorList>
            <person name="Wang J."/>
            <person name="Leiva S."/>
            <person name="Huang J."/>
            <person name="Huang Y."/>
        </authorList>
    </citation>
    <scope>NUCLEOTIDE SEQUENCE [LARGE SCALE GENOMIC DNA]</scope>
    <source>
        <strain evidence="5 6">AU-G6</strain>
    </source>
</reference>
<dbReference type="GO" id="GO:0005829">
    <property type="term" value="C:cytosol"/>
    <property type="evidence" value="ECO:0007669"/>
    <property type="project" value="TreeGrafter"/>
</dbReference>
<feature type="region of interest" description="Disordered" evidence="4">
    <location>
        <begin position="124"/>
        <end position="169"/>
    </location>
</feature>
<dbReference type="OrthoDB" id="307788at2"/>
<keyword evidence="1 3" id="KW-0963">Cytoplasm</keyword>
<dbReference type="HAMAP" id="MF_00003">
    <property type="entry name" value="RbfA"/>
    <property type="match status" value="1"/>
</dbReference>
<evidence type="ECO:0000256" key="1">
    <source>
        <dbReference type="ARBA" id="ARBA00022490"/>
    </source>
</evidence>
<dbReference type="PROSITE" id="PS01319">
    <property type="entry name" value="RBFA"/>
    <property type="match status" value="1"/>
</dbReference>
<proteinExistence type="inferred from homology"/>
<evidence type="ECO:0000313" key="6">
    <source>
        <dbReference type="Proteomes" id="UP000242444"/>
    </source>
</evidence>
<comment type="function">
    <text evidence="3">One of several proteins that assist in the late maturation steps of the functional core of the 30S ribosomal subunit. Associates with free 30S ribosomal subunits (but not with 30S subunits that are part of 70S ribosomes or polysomes). Required for efficient processing of 16S rRNA. May interact with the 5'-terminal helix region of 16S rRNA.</text>
</comment>
<protein>
    <recommendedName>
        <fullName evidence="3">Ribosome-binding factor A</fullName>
    </recommendedName>
</protein>
<name>A0A263DAH9_9PSEU</name>
<dbReference type="EMBL" id="NKYE01000002">
    <property type="protein sequence ID" value="OZM74385.1"/>
    <property type="molecule type" value="Genomic_DNA"/>
</dbReference>
<gene>
    <name evidence="3" type="primary">rbfA</name>
    <name evidence="5" type="ORF">CFN78_04460</name>
</gene>
<dbReference type="InterPro" id="IPR020053">
    <property type="entry name" value="Ribosome-bd_factorA_CS"/>
</dbReference>
<dbReference type="SUPFAM" id="SSF89919">
    <property type="entry name" value="Ribosome-binding factor A, RbfA"/>
    <property type="match status" value="1"/>
</dbReference>
<comment type="subcellular location">
    <subcellularLocation>
        <location evidence="3">Cytoplasm</location>
    </subcellularLocation>
</comment>
<accession>A0A263DAH9</accession>
<dbReference type="InterPro" id="IPR023799">
    <property type="entry name" value="RbfA_dom_sf"/>
</dbReference>
<dbReference type="AlphaFoldDB" id="A0A263DAH9"/>
<dbReference type="Pfam" id="PF02033">
    <property type="entry name" value="RBFA"/>
    <property type="match status" value="1"/>
</dbReference>
<dbReference type="PANTHER" id="PTHR33515">
    <property type="entry name" value="RIBOSOME-BINDING FACTOR A, CHLOROPLASTIC-RELATED"/>
    <property type="match status" value="1"/>
</dbReference>
<evidence type="ECO:0000313" key="5">
    <source>
        <dbReference type="EMBL" id="OZM74385.1"/>
    </source>
</evidence>
<evidence type="ECO:0000256" key="2">
    <source>
        <dbReference type="ARBA" id="ARBA00022517"/>
    </source>
</evidence>
<evidence type="ECO:0000256" key="4">
    <source>
        <dbReference type="SAM" id="MobiDB-lite"/>
    </source>
</evidence>
<dbReference type="FunFam" id="3.30.300.20:FF:000018">
    <property type="entry name" value="Ribosome-binding factor A"/>
    <property type="match status" value="1"/>
</dbReference>
<comment type="subunit">
    <text evidence="3">Monomer. Binds 30S ribosomal subunits, but not 50S ribosomal subunits or 70S ribosomes.</text>
</comment>
<keyword evidence="6" id="KW-1185">Reference proteome</keyword>